<protein>
    <submittedName>
        <fullName evidence="4">Bacterial nucleoid DNA-binding protein HU</fullName>
    </submittedName>
</protein>
<gene>
    <name evidence="4" type="primary">himA</name>
    <name evidence="4" type="ordered locus">MMOB4810</name>
</gene>
<name>Q6KHG3_MYCM1</name>
<dbReference type="InterPro" id="IPR000119">
    <property type="entry name" value="Hist_DNA-bd"/>
</dbReference>
<dbReference type="Proteomes" id="UP000009072">
    <property type="component" value="Chromosome"/>
</dbReference>
<dbReference type="PRINTS" id="PR01727">
    <property type="entry name" value="DNABINDINGHU"/>
</dbReference>
<dbReference type="HOGENOM" id="CLU_105066_3_0_14"/>
<sequence length="108" mass="12109">MVKSFKTKGTNTMEKQIITKKDLIATIAENQNKSKKEVEEIVNAFLEEISSELVADKKINLSSFGIFEISERAARSGINPKTSEIIQIKATKSVKFKVSKSLKDQVNF</sequence>
<dbReference type="SMART" id="SM00411">
    <property type="entry name" value="BHL"/>
    <property type="match status" value="1"/>
</dbReference>
<dbReference type="GO" id="GO:0003677">
    <property type="term" value="F:DNA binding"/>
    <property type="evidence" value="ECO:0007669"/>
    <property type="project" value="UniProtKB-KW"/>
</dbReference>
<accession>Q6KHG3</accession>
<dbReference type="PANTHER" id="PTHR33175:SF3">
    <property type="entry name" value="DNA-BINDING PROTEIN HU-BETA"/>
    <property type="match status" value="1"/>
</dbReference>
<comment type="similarity">
    <text evidence="3">Belongs to the bacterial histone-like protein family.</text>
</comment>
<dbReference type="InterPro" id="IPR020816">
    <property type="entry name" value="Histone-like_DNA-bd_CS"/>
</dbReference>
<evidence type="ECO:0000313" key="4">
    <source>
        <dbReference type="EMBL" id="AAT27967.1"/>
    </source>
</evidence>
<dbReference type="PANTHER" id="PTHR33175">
    <property type="entry name" value="DNA-BINDING PROTEIN HU"/>
    <property type="match status" value="1"/>
</dbReference>
<dbReference type="Gene3D" id="4.10.520.10">
    <property type="entry name" value="IHF-like DNA-binding proteins"/>
    <property type="match status" value="1"/>
</dbReference>
<evidence type="ECO:0000256" key="2">
    <source>
        <dbReference type="ARBA" id="ARBA00023125"/>
    </source>
</evidence>
<dbReference type="eggNOG" id="COG0776">
    <property type="taxonomic scope" value="Bacteria"/>
</dbReference>
<dbReference type="AlphaFoldDB" id="Q6KHG3"/>
<dbReference type="STRING" id="267748.MMOB4810"/>
<dbReference type="GO" id="GO:0030261">
    <property type="term" value="P:chromosome condensation"/>
    <property type="evidence" value="ECO:0007669"/>
    <property type="project" value="UniProtKB-KW"/>
</dbReference>
<dbReference type="SUPFAM" id="SSF47729">
    <property type="entry name" value="IHF-like DNA-binding proteins"/>
    <property type="match status" value="1"/>
</dbReference>
<dbReference type="GO" id="GO:0030527">
    <property type="term" value="F:structural constituent of chromatin"/>
    <property type="evidence" value="ECO:0007669"/>
    <property type="project" value="InterPro"/>
</dbReference>
<dbReference type="CDD" id="cd13831">
    <property type="entry name" value="HU"/>
    <property type="match status" value="1"/>
</dbReference>
<dbReference type="KEGG" id="mmo:MMOB4810"/>
<reference evidence="4 5" key="1">
    <citation type="journal article" date="2004" name="Genome Res.">
        <title>The complete genome and proteome of Mycoplasma mobile.</title>
        <authorList>
            <person name="Jaffe J.D."/>
            <person name="Stange-Thomann N."/>
            <person name="Smith C."/>
            <person name="DeCaprio D."/>
            <person name="Fisher S."/>
            <person name="Butler J."/>
            <person name="Calvo S."/>
            <person name="Elkins T."/>
            <person name="FitzGerald M.G."/>
            <person name="Hafez N."/>
            <person name="Kodira C.D."/>
            <person name="Major J."/>
            <person name="Wang S."/>
            <person name="Wilkinson J."/>
            <person name="Nicol R."/>
            <person name="Nusbaum C."/>
            <person name="Birren B."/>
            <person name="Berg H.C."/>
            <person name="Church G.M."/>
        </authorList>
    </citation>
    <scope>NUCLEOTIDE SEQUENCE [LARGE SCALE GENOMIC DNA]</scope>
    <source>
        <strain evidence="5">ATCC 43663 / 163K / NCTC 11711</strain>
    </source>
</reference>
<dbReference type="InterPro" id="IPR010992">
    <property type="entry name" value="IHF-like_DNA-bd_dom_sf"/>
</dbReference>
<evidence type="ECO:0000313" key="5">
    <source>
        <dbReference type="Proteomes" id="UP000009072"/>
    </source>
</evidence>
<keyword evidence="2 4" id="KW-0238">DNA-binding</keyword>
<evidence type="ECO:0000256" key="1">
    <source>
        <dbReference type="ARBA" id="ARBA00023067"/>
    </source>
</evidence>
<keyword evidence="1" id="KW-0226">DNA condensation</keyword>
<dbReference type="EMBL" id="AE017308">
    <property type="protein sequence ID" value="AAT27967.1"/>
    <property type="molecule type" value="Genomic_DNA"/>
</dbReference>
<keyword evidence="5" id="KW-1185">Reference proteome</keyword>
<organism evidence="4 5">
    <name type="scientific">Mycoplasma mobile (strain ATCC 43663 / 163K / NCTC 11711)</name>
    <name type="common">Mesomycoplasma mobile</name>
    <dbReference type="NCBI Taxonomy" id="267748"/>
    <lineage>
        <taxon>Bacteria</taxon>
        <taxon>Bacillati</taxon>
        <taxon>Mycoplasmatota</taxon>
        <taxon>Mycoplasmoidales</taxon>
        <taxon>Metamycoplasmataceae</taxon>
        <taxon>Mesomycoplasma</taxon>
    </lineage>
</organism>
<proteinExistence type="inferred from homology"/>
<evidence type="ECO:0000256" key="3">
    <source>
        <dbReference type="RuleBase" id="RU003939"/>
    </source>
</evidence>
<dbReference type="PROSITE" id="PS00045">
    <property type="entry name" value="HISTONE_LIKE"/>
    <property type="match status" value="1"/>
</dbReference>
<dbReference type="Pfam" id="PF00216">
    <property type="entry name" value="Bac_DNA_binding"/>
    <property type="match status" value="1"/>
</dbReference>